<feature type="chain" id="PRO_5045605107" evidence="3">
    <location>
        <begin position="24"/>
        <end position="239"/>
    </location>
</feature>
<organism evidence="4 5">
    <name type="scientific">Candidatus Doriopsillibacter californiensis</name>
    <dbReference type="NCBI Taxonomy" id="2970740"/>
    <lineage>
        <taxon>Bacteria</taxon>
        <taxon>Pseudomonadati</taxon>
        <taxon>Pseudomonadota</taxon>
        <taxon>Gammaproteobacteria</taxon>
        <taxon>Candidatus Tethybacterales</taxon>
        <taxon>Candidatus Persebacteraceae</taxon>
        <taxon>Candidatus Doriopsillibacter</taxon>
    </lineage>
</organism>
<reference evidence="4" key="2">
    <citation type="journal article" date="2023" name="Microbiome">
        <title>Synthase-selected sorting approach identifies a beta-lactone synthase in a nudibranch symbiotic bacterium.</title>
        <authorList>
            <person name="Dzunkova M."/>
            <person name="La Clair J.J."/>
            <person name="Tyml T."/>
            <person name="Doud D."/>
            <person name="Schulz F."/>
            <person name="Piquer-Esteban S."/>
            <person name="Porcel Sanchis D."/>
            <person name="Osborn A."/>
            <person name="Robinson D."/>
            <person name="Louie K.B."/>
            <person name="Bowen B.P."/>
            <person name="Bowers R.M."/>
            <person name="Lee J."/>
            <person name="Arnau V."/>
            <person name="Diaz-Villanueva W."/>
            <person name="Stepanauskas R."/>
            <person name="Gosliner T."/>
            <person name="Date S.V."/>
            <person name="Northen T.R."/>
            <person name="Cheng J.F."/>
            <person name="Burkart M.D."/>
            <person name="Woyke T."/>
        </authorList>
    </citation>
    <scope>NUCLEOTIDE SEQUENCE</scope>
    <source>
        <strain evidence="4">Df01</strain>
    </source>
</reference>
<reference evidence="4" key="1">
    <citation type="submission" date="2022-08" db="EMBL/GenBank/DDBJ databases">
        <authorList>
            <person name="Dzunkova M."/>
            <person name="La Clair J."/>
            <person name="Tyml T."/>
            <person name="Doud D."/>
            <person name="Schulz F."/>
            <person name="Piquer S."/>
            <person name="Porcel Sanchis D."/>
            <person name="Osborn A."/>
            <person name="Robinson D."/>
            <person name="Louie K.B."/>
            <person name="Bowen B.P."/>
            <person name="Bowers R."/>
            <person name="Lee J."/>
            <person name="Arnau Llombart V."/>
            <person name="Diaz Villanueva W."/>
            <person name="Gosliner T."/>
            <person name="Northen T."/>
            <person name="Cheng J.-F."/>
            <person name="Burkart M.D."/>
            <person name="Woyke T."/>
        </authorList>
    </citation>
    <scope>NUCLEOTIDE SEQUENCE</scope>
    <source>
        <strain evidence="4">Df01</strain>
    </source>
</reference>
<sequence>MTKQQKYCALAFAALLVSGCAPKDYSFEDDGAFDPIEPINRNIYGINKVVDTIIIKPAAKIYTHFPPPLKSGLGNFFNNLGEPSNIINKTLQKQGDDVVTSTARLVFNTTFGLGGLIDIADTMDIEQTKTDFGQTFRAYTGNDGAYLVIPIFGPSSIVDAPGLAAELVASPNTYIENNTVRYSLSGLNVARVRESLLETGELVDVAALDEYSFVRDAREDLRRKTVPTNVWGDSENFWQ</sequence>
<comment type="caution">
    <text evidence="4">The sequence shown here is derived from an EMBL/GenBank/DDBJ whole genome shotgun (WGS) entry which is preliminary data.</text>
</comment>
<proteinExistence type="inferred from homology"/>
<comment type="similarity">
    <text evidence="1">Belongs to the MlaA family.</text>
</comment>
<dbReference type="Proteomes" id="UP001168167">
    <property type="component" value="Unassembled WGS sequence"/>
</dbReference>
<evidence type="ECO:0000256" key="3">
    <source>
        <dbReference type="SAM" id="SignalP"/>
    </source>
</evidence>
<dbReference type="InterPro" id="IPR007428">
    <property type="entry name" value="MlaA"/>
</dbReference>
<keyword evidence="5" id="KW-1185">Reference proteome</keyword>
<gene>
    <name evidence="4" type="ORF">NQX30_02355</name>
</gene>
<dbReference type="PANTHER" id="PTHR30035">
    <property type="entry name" value="LIPOPROTEIN VACJ-RELATED"/>
    <property type="match status" value="1"/>
</dbReference>
<name>A0ABT7QKU4_9GAMM</name>
<keyword evidence="4" id="KW-0449">Lipoprotein</keyword>
<dbReference type="PANTHER" id="PTHR30035:SF3">
    <property type="entry name" value="INTERMEMBRANE PHOSPHOLIPID TRANSPORT SYSTEM LIPOPROTEIN MLAA"/>
    <property type="match status" value="1"/>
</dbReference>
<dbReference type="PROSITE" id="PS51257">
    <property type="entry name" value="PROKAR_LIPOPROTEIN"/>
    <property type="match status" value="1"/>
</dbReference>
<feature type="signal peptide" evidence="3">
    <location>
        <begin position="1"/>
        <end position="23"/>
    </location>
</feature>
<keyword evidence="2 3" id="KW-0732">Signal</keyword>
<dbReference type="EMBL" id="JANQAO010000001">
    <property type="protein sequence ID" value="MDM5147220.1"/>
    <property type="molecule type" value="Genomic_DNA"/>
</dbReference>
<evidence type="ECO:0000313" key="4">
    <source>
        <dbReference type="EMBL" id="MDM5147220.1"/>
    </source>
</evidence>
<dbReference type="PRINTS" id="PR01805">
    <property type="entry name" value="VACJLIPOPROT"/>
</dbReference>
<evidence type="ECO:0000256" key="2">
    <source>
        <dbReference type="ARBA" id="ARBA00022729"/>
    </source>
</evidence>
<evidence type="ECO:0000313" key="5">
    <source>
        <dbReference type="Proteomes" id="UP001168167"/>
    </source>
</evidence>
<dbReference type="Pfam" id="PF04333">
    <property type="entry name" value="MlaA"/>
    <property type="match status" value="1"/>
</dbReference>
<protein>
    <submittedName>
        <fullName evidence="4">VacJ family lipoprotein</fullName>
    </submittedName>
</protein>
<accession>A0ABT7QKU4</accession>
<evidence type="ECO:0000256" key="1">
    <source>
        <dbReference type="ARBA" id="ARBA00010634"/>
    </source>
</evidence>